<dbReference type="EMBL" id="GBXM01002179">
    <property type="protein sequence ID" value="JAI06399.1"/>
    <property type="molecule type" value="Transcribed_RNA"/>
</dbReference>
<evidence type="ECO:0000313" key="1">
    <source>
        <dbReference type="EMBL" id="JAI06399.1"/>
    </source>
</evidence>
<dbReference type="AlphaFoldDB" id="A0A0E9XXI5"/>
<sequence>MELPVAMDTDFVIGVAPLRIEMCFTLQVTLDWDFHFAVRTLKKLVTE</sequence>
<proteinExistence type="predicted"/>
<protein>
    <submittedName>
        <fullName evidence="1">Uncharacterized protein</fullName>
    </submittedName>
</protein>
<reference evidence="1" key="2">
    <citation type="journal article" date="2015" name="Fish Shellfish Immunol.">
        <title>Early steps in the European eel (Anguilla anguilla)-Vibrio vulnificus interaction in the gills: Role of the RtxA13 toxin.</title>
        <authorList>
            <person name="Callol A."/>
            <person name="Pajuelo D."/>
            <person name="Ebbesson L."/>
            <person name="Teles M."/>
            <person name="MacKenzie S."/>
            <person name="Amaro C."/>
        </authorList>
    </citation>
    <scope>NUCLEOTIDE SEQUENCE</scope>
</reference>
<name>A0A0E9XXI5_ANGAN</name>
<organism evidence="1">
    <name type="scientific">Anguilla anguilla</name>
    <name type="common">European freshwater eel</name>
    <name type="synonym">Muraena anguilla</name>
    <dbReference type="NCBI Taxonomy" id="7936"/>
    <lineage>
        <taxon>Eukaryota</taxon>
        <taxon>Metazoa</taxon>
        <taxon>Chordata</taxon>
        <taxon>Craniata</taxon>
        <taxon>Vertebrata</taxon>
        <taxon>Euteleostomi</taxon>
        <taxon>Actinopterygii</taxon>
        <taxon>Neopterygii</taxon>
        <taxon>Teleostei</taxon>
        <taxon>Anguilliformes</taxon>
        <taxon>Anguillidae</taxon>
        <taxon>Anguilla</taxon>
    </lineage>
</organism>
<reference evidence="1" key="1">
    <citation type="submission" date="2014-11" db="EMBL/GenBank/DDBJ databases">
        <authorList>
            <person name="Amaro Gonzalez C."/>
        </authorList>
    </citation>
    <scope>NUCLEOTIDE SEQUENCE</scope>
</reference>
<accession>A0A0E9XXI5</accession>